<evidence type="ECO:0000313" key="2">
    <source>
        <dbReference type="EMBL" id="GCC49287.1"/>
    </source>
</evidence>
<evidence type="ECO:0000313" key="3">
    <source>
        <dbReference type="Proteomes" id="UP000287033"/>
    </source>
</evidence>
<protein>
    <submittedName>
        <fullName evidence="2">Uncharacterized protein</fullName>
    </submittedName>
</protein>
<feature type="transmembrane region" description="Helical" evidence="1">
    <location>
        <begin position="26"/>
        <end position="43"/>
    </location>
</feature>
<keyword evidence="1" id="KW-0812">Transmembrane</keyword>
<dbReference type="EMBL" id="BEZZ01263103">
    <property type="protein sequence ID" value="GCC49287.1"/>
    <property type="molecule type" value="Genomic_DNA"/>
</dbReference>
<sequence>MAEPSVAVVEHLRVARRVARPRREKAATLFAALFCGGAALGFGQRVGAAVGGEKRDKIGELLRLKGENLVARLRG</sequence>
<keyword evidence="1" id="KW-0472">Membrane</keyword>
<keyword evidence="3" id="KW-1185">Reference proteome</keyword>
<organism evidence="2 3">
    <name type="scientific">Chiloscyllium punctatum</name>
    <name type="common">Brownbanded bambooshark</name>
    <name type="synonym">Hemiscyllium punctatum</name>
    <dbReference type="NCBI Taxonomy" id="137246"/>
    <lineage>
        <taxon>Eukaryota</taxon>
        <taxon>Metazoa</taxon>
        <taxon>Chordata</taxon>
        <taxon>Craniata</taxon>
        <taxon>Vertebrata</taxon>
        <taxon>Chondrichthyes</taxon>
        <taxon>Elasmobranchii</taxon>
        <taxon>Galeomorphii</taxon>
        <taxon>Galeoidea</taxon>
        <taxon>Orectolobiformes</taxon>
        <taxon>Hemiscylliidae</taxon>
        <taxon>Chiloscyllium</taxon>
    </lineage>
</organism>
<feature type="non-terminal residue" evidence="2">
    <location>
        <position position="75"/>
    </location>
</feature>
<dbReference type="AlphaFoldDB" id="A0A401U312"/>
<reference evidence="2 3" key="1">
    <citation type="journal article" date="2018" name="Nat. Ecol. Evol.">
        <title>Shark genomes provide insights into elasmobranch evolution and the origin of vertebrates.</title>
        <authorList>
            <person name="Hara Y"/>
            <person name="Yamaguchi K"/>
            <person name="Onimaru K"/>
            <person name="Kadota M"/>
            <person name="Koyanagi M"/>
            <person name="Keeley SD"/>
            <person name="Tatsumi K"/>
            <person name="Tanaka K"/>
            <person name="Motone F"/>
            <person name="Kageyama Y"/>
            <person name="Nozu R"/>
            <person name="Adachi N"/>
            <person name="Nishimura O"/>
            <person name="Nakagawa R"/>
            <person name="Tanegashima C"/>
            <person name="Kiyatake I"/>
            <person name="Matsumoto R"/>
            <person name="Murakumo K"/>
            <person name="Nishida K"/>
            <person name="Terakita A"/>
            <person name="Kuratani S"/>
            <person name="Sato K"/>
            <person name="Hyodo S Kuraku.S."/>
        </authorList>
    </citation>
    <scope>NUCLEOTIDE SEQUENCE [LARGE SCALE GENOMIC DNA]</scope>
</reference>
<accession>A0A401U312</accession>
<comment type="caution">
    <text evidence="2">The sequence shown here is derived from an EMBL/GenBank/DDBJ whole genome shotgun (WGS) entry which is preliminary data.</text>
</comment>
<proteinExistence type="predicted"/>
<gene>
    <name evidence="2" type="ORF">chiPu_0033461</name>
</gene>
<keyword evidence="1" id="KW-1133">Transmembrane helix</keyword>
<name>A0A401U312_CHIPU</name>
<dbReference type="Proteomes" id="UP000287033">
    <property type="component" value="Unassembled WGS sequence"/>
</dbReference>
<evidence type="ECO:0000256" key="1">
    <source>
        <dbReference type="SAM" id="Phobius"/>
    </source>
</evidence>